<name>A0ABR7Q9Z1_9FLAO</name>
<evidence type="ECO:0008006" key="4">
    <source>
        <dbReference type="Google" id="ProtNLM"/>
    </source>
</evidence>
<dbReference type="RefSeq" id="WP_187562194.1">
    <property type="nucleotide sequence ID" value="NZ_JACGWS010000005.1"/>
</dbReference>
<keyword evidence="1" id="KW-0812">Transmembrane</keyword>
<feature type="transmembrane region" description="Helical" evidence="1">
    <location>
        <begin position="9"/>
        <end position="29"/>
    </location>
</feature>
<organism evidence="2 3">
    <name type="scientific">Kordia aestuariivivens</name>
    <dbReference type="NCBI Taxonomy" id="2759037"/>
    <lineage>
        <taxon>Bacteria</taxon>
        <taxon>Pseudomonadati</taxon>
        <taxon>Bacteroidota</taxon>
        <taxon>Flavobacteriia</taxon>
        <taxon>Flavobacteriales</taxon>
        <taxon>Flavobacteriaceae</taxon>
        <taxon>Kordia</taxon>
    </lineage>
</organism>
<evidence type="ECO:0000256" key="1">
    <source>
        <dbReference type="SAM" id="Phobius"/>
    </source>
</evidence>
<accession>A0ABR7Q9Z1</accession>
<evidence type="ECO:0000313" key="3">
    <source>
        <dbReference type="Proteomes" id="UP000619238"/>
    </source>
</evidence>
<comment type="caution">
    <text evidence="2">The sequence shown here is derived from an EMBL/GenBank/DDBJ whole genome shotgun (WGS) entry which is preliminary data.</text>
</comment>
<dbReference type="EMBL" id="JACGWS010000005">
    <property type="protein sequence ID" value="MBC8755149.1"/>
    <property type="molecule type" value="Genomic_DNA"/>
</dbReference>
<evidence type="ECO:0000313" key="2">
    <source>
        <dbReference type="EMBL" id="MBC8755149.1"/>
    </source>
</evidence>
<protein>
    <recommendedName>
        <fullName evidence="4">SxtJ</fullName>
    </recommendedName>
</protein>
<keyword evidence="1" id="KW-0472">Membrane</keyword>
<proteinExistence type="predicted"/>
<reference evidence="2 3" key="1">
    <citation type="submission" date="2020-07" db="EMBL/GenBank/DDBJ databases">
        <title>Description of Kordia aestuariivivens sp. nov., isolated from a tidal flat.</title>
        <authorList>
            <person name="Park S."/>
            <person name="Yoon J.-H."/>
        </authorList>
    </citation>
    <scope>NUCLEOTIDE SEQUENCE [LARGE SCALE GENOMIC DNA]</scope>
    <source>
        <strain evidence="2 3">YSTF-M3</strain>
    </source>
</reference>
<dbReference type="Proteomes" id="UP000619238">
    <property type="component" value="Unassembled WGS sequence"/>
</dbReference>
<gene>
    <name evidence="2" type="ORF">H2O64_10730</name>
</gene>
<keyword evidence="1" id="KW-1133">Transmembrane helix</keyword>
<sequence>MKKEDNSKVLLVIIAGFLIISAVLEFYYLKIDAAKYVRYVALGIGTASFFPPLERLVVWIWEKIAMVLGWVNTKIILSVVFFIFLTPFGILSRIFSKNALQLKQSSKTTFVERNHTYTKKDLENIW</sequence>
<keyword evidence="3" id="KW-1185">Reference proteome</keyword>
<feature type="transmembrane region" description="Helical" evidence="1">
    <location>
        <begin position="75"/>
        <end position="95"/>
    </location>
</feature>